<evidence type="ECO:0000256" key="1">
    <source>
        <dbReference type="SAM" id="MobiDB-lite"/>
    </source>
</evidence>
<keyword evidence="2" id="KW-1133">Transmembrane helix</keyword>
<keyword evidence="2" id="KW-0472">Membrane</keyword>
<sequence length="483" mass="50453">MTYPGSGGAWQPNDPNQPGSGQFPAQPGYPQQGYPQQGEYQQPGYQQPAGYPAQPGQQPTMGYAQPAWGQPGVPGQPPKKRGKGPIIGVISAVLVIAVAAGVTVFMLNRGGGSTEAGEASPTEAASNLVNTLSQGDVAGVLGSLTPAESALLVDFNAKSTERLKELGVYKQDADPNKLHGAAVEAKDLKYDEKGAEKVNDHLTITKLIGGTVSLSADVNELPFTEEFMQAAFPNGVGGETKASEQVDIAQVVRETGEPIRIATINVDGEWYPSLFYTAADYGLLAANTEWPAEPIANNGGADPEDAVKQLVAASMAADLERVIELLPPDEMGALHDAGPALLEAMGSPPAPAEGVEITTLETEVTDAESGGKKVLLSKLELAIEGQTMTIRRDGDCYVMEAQGQQQPLCAADAAQEMGEGMPPEGKQAATNLVSGLMSNTGVVVTEVDGKWYVSPLRTYTELGLSAISDLTSEDVFALVAMAD</sequence>
<dbReference type="SUPFAM" id="SSF81995">
    <property type="entry name" value="beta-sandwich domain of Sec23/24"/>
    <property type="match status" value="1"/>
</dbReference>
<dbReference type="AlphaFoldDB" id="A0A7Z1AYN5"/>
<dbReference type="Proteomes" id="UP000185696">
    <property type="component" value="Unassembled WGS sequence"/>
</dbReference>
<evidence type="ECO:0008006" key="5">
    <source>
        <dbReference type="Google" id="ProtNLM"/>
    </source>
</evidence>
<feature type="compositionally biased region" description="Low complexity" evidence="1">
    <location>
        <begin position="21"/>
        <end position="59"/>
    </location>
</feature>
<organism evidence="3 4">
    <name type="scientific">Actinophytocola xinjiangensis</name>
    <dbReference type="NCBI Taxonomy" id="485602"/>
    <lineage>
        <taxon>Bacteria</taxon>
        <taxon>Bacillati</taxon>
        <taxon>Actinomycetota</taxon>
        <taxon>Actinomycetes</taxon>
        <taxon>Pseudonocardiales</taxon>
        <taxon>Pseudonocardiaceae</taxon>
    </lineage>
</organism>
<proteinExistence type="predicted"/>
<evidence type="ECO:0000313" key="3">
    <source>
        <dbReference type="EMBL" id="OLF10073.1"/>
    </source>
</evidence>
<reference evidence="3 4" key="1">
    <citation type="submission" date="2016-12" db="EMBL/GenBank/DDBJ databases">
        <title>The draft genome sequence of Actinophytocola xinjiangensis.</title>
        <authorList>
            <person name="Wang W."/>
            <person name="Yuan L."/>
        </authorList>
    </citation>
    <scope>NUCLEOTIDE SEQUENCE [LARGE SCALE GENOMIC DNA]</scope>
    <source>
        <strain evidence="3 4">CGMCC 4.4663</strain>
    </source>
</reference>
<keyword evidence="2" id="KW-0812">Transmembrane</keyword>
<dbReference type="EMBL" id="MSIF01000007">
    <property type="protein sequence ID" value="OLF10073.1"/>
    <property type="molecule type" value="Genomic_DNA"/>
</dbReference>
<feature type="transmembrane region" description="Helical" evidence="2">
    <location>
        <begin position="86"/>
        <end position="107"/>
    </location>
</feature>
<accession>A0A7Z1AYN5</accession>
<gene>
    <name evidence="3" type="ORF">BLA60_16570</name>
</gene>
<name>A0A7Z1AYN5_9PSEU</name>
<comment type="caution">
    <text evidence="3">The sequence shown here is derived from an EMBL/GenBank/DDBJ whole genome shotgun (WGS) entry which is preliminary data.</text>
</comment>
<keyword evidence="4" id="KW-1185">Reference proteome</keyword>
<evidence type="ECO:0000313" key="4">
    <source>
        <dbReference type="Proteomes" id="UP000185696"/>
    </source>
</evidence>
<evidence type="ECO:0000256" key="2">
    <source>
        <dbReference type="SAM" id="Phobius"/>
    </source>
</evidence>
<feature type="region of interest" description="Disordered" evidence="1">
    <location>
        <begin position="1"/>
        <end position="81"/>
    </location>
</feature>
<protein>
    <recommendedName>
        <fullName evidence="5">Flagellar basal body-associated protein FliL</fullName>
    </recommendedName>
</protein>